<gene>
    <name evidence="1" type="ORF">ADIARSV_3558</name>
</gene>
<dbReference type="Proteomes" id="UP000014174">
    <property type="component" value="Unassembled WGS sequence"/>
</dbReference>
<sequence>MIYHGRQFNGQFTVVKEGSLTNEDSPLSHVKELTNYSL</sequence>
<evidence type="ECO:0000313" key="1">
    <source>
        <dbReference type="EMBL" id="EOR93293.1"/>
    </source>
</evidence>
<dbReference type="EMBL" id="AQPN01000120">
    <property type="protein sequence ID" value="EOR93293.1"/>
    <property type="molecule type" value="Genomic_DNA"/>
</dbReference>
<comment type="caution">
    <text evidence="1">The sequence shown here is derived from an EMBL/GenBank/DDBJ whole genome shotgun (WGS) entry which is preliminary data.</text>
</comment>
<dbReference type="AlphaFoldDB" id="R9GNJ8"/>
<organism evidence="1 2">
    <name type="scientific">Arcticibacter svalbardensis MN12-7</name>
    <dbReference type="NCBI Taxonomy" id="1150600"/>
    <lineage>
        <taxon>Bacteria</taxon>
        <taxon>Pseudomonadati</taxon>
        <taxon>Bacteroidota</taxon>
        <taxon>Sphingobacteriia</taxon>
        <taxon>Sphingobacteriales</taxon>
        <taxon>Sphingobacteriaceae</taxon>
        <taxon>Arcticibacter</taxon>
    </lineage>
</organism>
<dbReference type="STRING" id="1150600.ADIARSV_3558"/>
<accession>R9GNJ8</accession>
<reference evidence="1 2" key="1">
    <citation type="journal article" date="2013" name="Genome Announc.">
        <title>Draft Genome Sequence of Arcticibacter svalbardensis Strain MN12-7T, a Member of the Family Sphingobacteriaceae Isolated from an Arctic Soil Sample.</title>
        <authorList>
            <person name="Shivaji S."/>
            <person name="Ara S."/>
            <person name="Prasad S."/>
            <person name="Manasa B.P."/>
            <person name="Begum Z."/>
            <person name="Singh A."/>
            <person name="Kumar Pinnaka A."/>
        </authorList>
    </citation>
    <scope>NUCLEOTIDE SEQUENCE [LARGE SCALE GENOMIC DNA]</scope>
    <source>
        <strain evidence="1 2">MN12-7</strain>
    </source>
</reference>
<name>R9GNJ8_9SPHI</name>
<keyword evidence="2" id="KW-1185">Reference proteome</keyword>
<protein>
    <submittedName>
        <fullName evidence="1">Uncharacterized protein</fullName>
    </submittedName>
</protein>
<proteinExistence type="predicted"/>
<evidence type="ECO:0000313" key="2">
    <source>
        <dbReference type="Proteomes" id="UP000014174"/>
    </source>
</evidence>